<dbReference type="Pfam" id="PF03972">
    <property type="entry name" value="MmgE_PrpD_N"/>
    <property type="match status" value="1"/>
</dbReference>
<reference evidence="5" key="1">
    <citation type="journal article" date="2019" name="Int. J. Syst. Evol. Microbiol.">
        <title>The Global Catalogue of Microorganisms (GCM) 10K type strain sequencing project: providing services to taxonomists for standard genome sequencing and annotation.</title>
        <authorList>
            <consortium name="The Broad Institute Genomics Platform"/>
            <consortium name="The Broad Institute Genome Sequencing Center for Infectious Disease"/>
            <person name="Wu L."/>
            <person name="Ma J."/>
        </authorList>
    </citation>
    <scope>NUCLEOTIDE SEQUENCE [LARGE SCALE GENOMIC DNA]</scope>
    <source>
        <strain evidence="5">KCTC 52165</strain>
    </source>
</reference>
<evidence type="ECO:0000259" key="2">
    <source>
        <dbReference type="Pfam" id="PF03972"/>
    </source>
</evidence>
<dbReference type="PANTHER" id="PTHR16943">
    <property type="entry name" value="2-METHYLCITRATE DEHYDRATASE-RELATED"/>
    <property type="match status" value="1"/>
</dbReference>
<dbReference type="RefSeq" id="WP_378220067.1">
    <property type="nucleotide sequence ID" value="NZ_JBHRTK010000010.1"/>
</dbReference>
<gene>
    <name evidence="4" type="ORF">ACFOHJ_08525</name>
</gene>
<protein>
    <submittedName>
        <fullName evidence="4">MmgE/PrpD family protein</fullName>
    </submittedName>
</protein>
<evidence type="ECO:0000259" key="3">
    <source>
        <dbReference type="Pfam" id="PF19305"/>
    </source>
</evidence>
<proteinExistence type="inferred from homology"/>
<feature type="domain" description="MmgE/PrpD N-terminal" evidence="2">
    <location>
        <begin position="22"/>
        <end position="259"/>
    </location>
</feature>
<comment type="similarity">
    <text evidence="1">Belongs to the PrpD family.</text>
</comment>
<dbReference type="Gene3D" id="1.10.4100.10">
    <property type="entry name" value="2-methylcitrate dehydratase PrpD"/>
    <property type="match status" value="1"/>
</dbReference>
<dbReference type="Pfam" id="PF19305">
    <property type="entry name" value="MmgE_PrpD_C"/>
    <property type="match status" value="1"/>
</dbReference>
<sequence length="459" mass="47657">MTDQGRATVDYGAAPLGLGLTRQFAAFVADAGYDDLCEEARKAARRGVLDWIGCALAGSRHATAHTLIRTLAALNSSEAAPVLGHTLRMGLLEASMANGQMGHILDFDDTHMGGVILHASSPILPALLAVAQTRKITGRQLMIAYALGFEAGVRVGRAAPLHHPGGWHLTGTLGTIAAAVAVASVLGLDAARTTNAIALAATQAAGMQQNRGTMAKSFHAGKAASNGLLAALLAENGYDGSDEILEGRRGFCRIYSAETDEAALLDQLGNRWEIVRNGHKPYACGVVLHPAIDAMIALGNQAGEGASVRRIELQVNPGAISITGVANPRSGLKSKFSLTYTAAVSFLDRAAGVDQFSDAGTARQDVPALASLIEVTAQEELARDQASATVWLAGSERFTHRVEHASGTADNPMSDAALHAKFTANAVPVIGAEAAARLGDAIGRLDQMQDVAELARIAA</sequence>
<dbReference type="InterPro" id="IPR045336">
    <property type="entry name" value="MmgE_PrpD_N"/>
</dbReference>
<dbReference type="Gene3D" id="3.30.1330.120">
    <property type="entry name" value="2-methylcitrate dehydratase PrpD"/>
    <property type="match status" value="1"/>
</dbReference>
<evidence type="ECO:0000313" key="5">
    <source>
        <dbReference type="Proteomes" id="UP001595583"/>
    </source>
</evidence>
<organism evidence="4 5">
    <name type="scientific">Aquamicrobium soli</name>
    <dbReference type="NCBI Taxonomy" id="1811518"/>
    <lineage>
        <taxon>Bacteria</taxon>
        <taxon>Pseudomonadati</taxon>
        <taxon>Pseudomonadota</taxon>
        <taxon>Alphaproteobacteria</taxon>
        <taxon>Hyphomicrobiales</taxon>
        <taxon>Phyllobacteriaceae</taxon>
        <taxon>Aquamicrobium</taxon>
    </lineage>
</organism>
<dbReference type="Proteomes" id="UP001595583">
    <property type="component" value="Unassembled WGS sequence"/>
</dbReference>
<dbReference type="InterPro" id="IPR005656">
    <property type="entry name" value="MmgE_PrpD"/>
</dbReference>
<dbReference type="InterPro" id="IPR042183">
    <property type="entry name" value="MmgE/PrpD_sf_1"/>
</dbReference>
<evidence type="ECO:0000256" key="1">
    <source>
        <dbReference type="ARBA" id="ARBA00006174"/>
    </source>
</evidence>
<dbReference type="InterPro" id="IPR036148">
    <property type="entry name" value="MmgE/PrpD_sf"/>
</dbReference>
<dbReference type="PANTHER" id="PTHR16943:SF8">
    <property type="entry name" value="2-METHYLCITRATE DEHYDRATASE"/>
    <property type="match status" value="1"/>
</dbReference>
<keyword evidence="5" id="KW-1185">Reference proteome</keyword>
<dbReference type="EMBL" id="JBHRTK010000010">
    <property type="protein sequence ID" value="MFC3206251.1"/>
    <property type="molecule type" value="Genomic_DNA"/>
</dbReference>
<feature type="domain" description="MmgE/PrpD C-terminal" evidence="3">
    <location>
        <begin position="282"/>
        <end position="442"/>
    </location>
</feature>
<dbReference type="SUPFAM" id="SSF103378">
    <property type="entry name" value="2-methylcitrate dehydratase PrpD"/>
    <property type="match status" value="1"/>
</dbReference>
<accession>A0ABV7K8V4</accession>
<dbReference type="InterPro" id="IPR045337">
    <property type="entry name" value="MmgE_PrpD_C"/>
</dbReference>
<comment type="caution">
    <text evidence="4">The sequence shown here is derived from an EMBL/GenBank/DDBJ whole genome shotgun (WGS) entry which is preliminary data.</text>
</comment>
<name>A0ABV7K8V4_9HYPH</name>
<dbReference type="InterPro" id="IPR042188">
    <property type="entry name" value="MmgE/PrpD_sf_2"/>
</dbReference>
<evidence type="ECO:0000313" key="4">
    <source>
        <dbReference type="EMBL" id="MFC3206251.1"/>
    </source>
</evidence>